<keyword evidence="1" id="KW-0238">DNA-binding</keyword>
<organism evidence="1 2">
    <name type="scientific">Duncaniella freteri</name>
    <dbReference type="NCBI Taxonomy" id="2530391"/>
    <lineage>
        <taxon>Bacteria</taxon>
        <taxon>Pseudomonadati</taxon>
        <taxon>Bacteroidota</taxon>
        <taxon>Bacteroidia</taxon>
        <taxon>Bacteroidales</taxon>
        <taxon>Muribaculaceae</taxon>
        <taxon>Duncaniella</taxon>
    </lineage>
</organism>
<dbReference type="EMBL" id="SJSA01000002">
    <property type="protein sequence ID" value="TGG36896.1"/>
    <property type="molecule type" value="Genomic_DNA"/>
</dbReference>
<dbReference type="GeneID" id="82150865"/>
<keyword evidence="2" id="KW-1185">Reference proteome</keyword>
<dbReference type="AlphaFoldDB" id="A0A4Z0V513"/>
<dbReference type="RefSeq" id="WP_135472600.1">
    <property type="nucleotide sequence ID" value="NZ_SJSA01000002.1"/>
</dbReference>
<name>A0A4Z0V513_9BACT</name>
<accession>A0A4Z0V513</accession>
<gene>
    <name evidence="1" type="ORF">EZ315_13800</name>
</gene>
<reference evidence="1 2" key="1">
    <citation type="submission" date="2019-02" db="EMBL/GenBank/DDBJ databases">
        <title>Isolation and identification of novel species under the genus Muribaculum.</title>
        <authorList>
            <person name="Miyake S."/>
            <person name="Ding Y."/>
            <person name="Low A."/>
            <person name="Soh M."/>
            <person name="Seedorf H."/>
        </authorList>
    </citation>
    <scope>NUCLEOTIDE SEQUENCE [LARGE SCALE GENOMIC DNA]</scope>
    <source>
        <strain evidence="1 2">TLL-A3</strain>
    </source>
</reference>
<evidence type="ECO:0000313" key="1">
    <source>
        <dbReference type="EMBL" id="TGG36896.1"/>
    </source>
</evidence>
<dbReference type="GO" id="GO:0003677">
    <property type="term" value="F:DNA binding"/>
    <property type="evidence" value="ECO:0007669"/>
    <property type="project" value="UniProtKB-KW"/>
</dbReference>
<dbReference type="Proteomes" id="UP000297635">
    <property type="component" value="Unassembled WGS sequence"/>
</dbReference>
<evidence type="ECO:0000313" key="2">
    <source>
        <dbReference type="Proteomes" id="UP000297635"/>
    </source>
</evidence>
<proteinExistence type="predicted"/>
<comment type="caution">
    <text evidence="1">The sequence shown here is derived from an EMBL/GenBank/DDBJ whole genome shotgun (WGS) entry which is preliminary data.</text>
</comment>
<sequence>MHTGILTPFIAGMQPQHTADDSMRDLLEDINEKLQILIEIQQARQPPFHSQPEVRAERDEIDISWIDPHRWYDNGHFCRIFDIAKITAQKWRSKGLISYIKLGRNVRYSGHEIIRFINVYASPRNYAVIRIAEVDEE</sequence>
<protein>
    <submittedName>
        <fullName evidence="1">DNA-binding protein</fullName>
    </submittedName>
</protein>